<feature type="transmembrane region" description="Helical" evidence="1">
    <location>
        <begin position="154"/>
        <end position="175"/>
    </location>
</feature>
<accession>A0A511ZDZ5</accession>
<dbReference type="EMBL" id="BJYM01000002">
    <property type="protein sequence ID" value="GEN85665.1"/>
    <property type="molecule type" value="Genomic_DNA"/>
</dbReference>
<protein>
    <submittedName>
        <fullName evidence="3">Phosphatase PAP2 family protein</fullName>
    </submittedName>
</protein>
<keyword evidence="1" id="KW-0472">Membrane</keyword>
<sequence length="216" mass="24636">MKNKSAAILFSIWAVGLLLSIVWVIQIKLEMLPYIDQWTREIVPLVHGTRIYDFFRMVTELGSSHVLIPIAIVAAIGIMLLYKHWYPGLLLLGGSLFAHLLNSFIKQLVGRERPSISVTLNAEGFSFPSGHSMISMVCYGLIAYLLCKKIRSERIVFIVQIALGTLVFLIGISRFFINVHYLTDIIAGFTIGFALLYIYIFMDKRISDLRRRRKHS</sequence>
<evidence type="ECO:0000313" key="4">
    <source>
        <dbReference type="Proteomes" id="UP000321558"/>
    </source>
</evidence>
<gene>
    <name evidence="3" type="primary">pbpB</name>
    <name evidence="3" type="ORF">OSO01_04040</name>
</gene>
<keyword evidence="1" id="KW-1133">Transmembrane helix</keyword>
<evidence type="ECO:0000313" key="3">
    <source>
        <dbReference type="EMBL" id="GEN85665.1"/>
    </source>
</evidence>
<dbReference type="PANTHER" id="PTHR14969:SF13">
    <property type="entry name" value="AT30094P"/>
    <property type="match status" value="1"/>
</dbReference>
<dbReference type="SUPFAM" id="SSF48317">
    <property type="entry name" value="Acid phosphatase/Vanadium-dependent haloperoxidase"/>
    <property type="match status" value="1"/>
</dbReference>
<dbReference type="SMART" id="SM00014">
    <property type="entry name" value="acidPPc"/>
    <property type="match status" value="1"/>
</dbReference>
<evidence type="ECO:0000259" key="2">
    <source>
        <dbReference type="SMART" id="SM00014"/>
    </source>
</evidence>
<dbReference type="Gene3D" id="1.20.144.10">
    <property type="entry name" value="Phosphatidic acid phosphatase type 2/haloperoxidase"/>
    <property type="match status" value="2"/>
</dbReference>
<dbReference type="RefSeq" id="WP_147208125.1">
    <property type="nucleotide sequence ID" value="NZ_BJYM01000002.1"/>
</dbReference>
<dbReference type="STRING" id="582851.GCA_900162665_02631"/>
<feature type="transmembrane region" description="Helical" evidence="1">
    <location>
        <begin position="7"/>
        <end position="25"/>
    </location>
</feature>
<keyword evidence="1" id="KW-0812">Transmembrane</keyword>
<name>A0A511ZDZ5_9BACI</name>
<dbReference type="CDD" id="cd03392">
    <property type="entry name" value="PAP2_like_2"/>
    <property type="match status" value="1"/>
</dbReference>
<feature type="transmembrane region" description="Helical" evidence="1">
    <location>
        <begin position="62"/>
        <end position="82"/>
    </location>
</feature>
<dbReference type="AlphaFoldDB" id="A0A511ZDZ5"/>
<feature type="transmembrane region" description="Helical" evidence="1">
    <location>
        <begin position="129"/>
        <end position="147"/>
    </location>
</feature>
<dbReference type="InterPro" id="IPR036938">
    <property type="entry name" value="PAP2/HPO_sf"/>
</dbReference>
<dbReference type="Proteomes" id="UP000321558">
    <property type="component" value="Unassembled WGS sequence"/>
</dbReference>
<reference evidence="3 4" key="1">
    <citation type="submission" date="2019-07" db="EMBL/GenBank/DDBJ databases">
        <title>Whole genome shotgun sequence of Oceanobacillus sojae NBRC 105379.</title>
        <authorList>
            <person name="Hosoyama A."/>
            <person name="Uohara A."/>
            <person name="Ohji S."/>
            <person name="Ichikawa N."/>
        </authorList>
    </citation>
    <scope>NUCLEOTIDE SEQUENCE [LARGE SCALE GENOMIC DNA]</scope>
    <source>
        <strain evidence="3 4">NBRC 105379</strain>
    </source>
</reference>
<comment type="caution">
    <text evidence="3">The sequence shown here is derived from an EMBL/GenBank/DDBJ whole genome shotgun (WGS) entry which is preliminary data.</text>
</comment>
<evidence type="ECO:0000256" key="1">
    <source>
        <dbReference type="SAM" id="Phobius"/>
    </source>
</evidence>
<organism evidence="3 4">
    <name type="scientific">Oceanobacillus sojae</name>
    <dbReference type="NCBI Taxonomy" id="582851"/>
    <lineage>
        <taxon>Bacteria</taxon>
        <taxon>Bacillati</taxon>
        <taxon>Bacillota</taxon>
        <taxon>Bacilli</taxon>
        <taxon>Bacillales</taxon>
        <taxon>Bacillaceae</taxon>
        <taxon>Oceanobacillus</taxon>
    </lineage>
</organism>
<feature type="transmembrane region" description="Helical" evidence="1">
    <location>
        <begin position="89"/>
        <end position="109"/>
    </location>
</feature>
<dbReference type="Pfam" id="PF01569">
    <property type="entry name" value="PAP2"/>
    <property type="match status" value="1"/>
</dbReference>
<proteinExistence type="predicted"/>
<dbReference type="OrthoDB" id="9789113at2"/>
<dbReference type="InterPro" id="IPR000326">
    <property type="entry name" value="PAP2/HPO"/>
</dbReference>
<feature type="domain" description="Phosphatidic acid phosphatase type 2/haloperoxidase" evidence="2">
    <location>
        <begin position="87"/>
        <end position="200"/>
    </location>
</feature>
<feature type="transmembrane region" description="Helical" evidence="1">
    <location>
        <begin position="181"/>
        <end position="202"/>
    </location>
</feature>
<keyword evidence="4" id="KW-1185">Reference proteome</keyword>
<dbReference type="PANTHER" id="PTHR14969">
    <property type="entry name" value="SPHINGOSINE-1-PHOSPHATE PHOSPHOHYDROLASE"/>
    <property type="match status" value="1"/>
</dbReference>